<proteinExistence type="predicted"/>
<organism evidence="2 3">
    <name type="scientific">Cymbomonas tetramitiformis</name>
    <dbReference type="NCBI Taxonomy" id="36881"/>
    <lineage>
        <taxon>Eukaryota</taxon>
        <taxon>Viridiplantae</taxon>
        <taxon>Chlorophyta</taxon>
        <taxon>Pyramimonadophyceae</taxon>
        <taxon>Pyramimonadales</taxon>
        <taxon>Pyramimonadaceae</taxon>
        <taxon>Cymbomonas</taxon>
    </lineage>
</organism>
<evidence type="ECO:0000313" key="3">
    <source>
        <dbReference type="Proteomes" id="UP001190700"/>
    </source>
</evidence>
<dbReference type="Proteomes" id="UP001190700">
    <property type="component" value="Unassembled WGS sequence"/>
</dbReference>
<keyword evidence="3" id="KW-1185">Reference proteome</keyword>
<evidence type="ECO:0000313" key="2">
    <source>
        <dbReference type="EMBL" id="KAK3233184.1"/>
    </source>
</evidence>
<feature type="region of interest" description="Disordered" evidence="1">
    <location>
        <begin position="110"/>
        <end position="137"/>
    </location>
</feature>
<accession>A0AAE0EM94</accession>
<dbReference type="EMBL" id="LGRX02035783">
    <property type="protein sequence ID" value="KAK3233184.1"/>
    <property type="molecule type" value="Genomic_DNA"/>
</dbReference>
<comment type="caution">
    <text evidence="2">The sequence shown here is derived from an EMBL/GenBank/DDBJ whole genome shotgun (WGS) entry which is preliminary data.</text>
</comment>
<gene>
    <name evidence="2" type="ORF">CYMTET_56502</name>
</gene>
<sequence>MMAGGGIFKNTRSRDDPALAPALSYMHDYLGYATETLRTSIDGEGASKSDSDSLHAKLKFVEDCAYQAPRDGGPGDGHALERVHRRVREGQDPGLSIPVVALDETLAEADAGIGSPAGGKGKGKGRSKPEGSAGAVA</sequence>
<dbReference type="AlphaFoldDB" id="A0AAE0EM94"/>
<evidence type="ECO:0000256" key="1">
    <source>
        <dbReference type="SAM" id="MobiDB-lite"/>
    </source>
</evidence>
<protein>
    <submittedName>
        <fullName evidence="2">Uncharacterized protein</fullName>
    </submittedName>
</protein>
<name>A0AAE0EM94_9CHLO</name>
<reference evidence="2 3" key="1">
    <citation type="journal article" date="2015" name="Genome Biol. Evol.">
        <title>Comparative Genomics of a Bacterivorous Green Alga Reveals Evolutionary Causalities and Consequences of Phago-Mixotrophic Mode of Nutrition.</title>
        <authorList>
            <person name="Burns J.A."/>
            <person name="Paasch A."/>
            <person name="Narechania A."/>
            <person name="Kim E."/>
        </authorList>
    </citation>
    <scope>NUCLEOTIDE SEQUENCE [LARGE SCALE GENOMIC DNA]</scope>
    <source>
        <strain evidence="2 3">PLY_AMNH</strain>
    </source>
</reference>